<dbReference type="Gene3D" id="3.40.720.10">
    <property type="entry name" value="Alkaline Phosphatase, subunit A"/>
    <property type="match status" value="1"/>
</dbReference>
<evidence type="ECO:0000256" key="1">
    <source>
        <dbReference type="ARBA" id="ARBA00004651"/>
    </source>
</evidence>
<feature type="active site" evidence="6">
    <location>
        <position position="266"/>
    </location>
</feature>
<dbReference type="Proteomes" id="UP000077469">
    <property type="component" value="Chromosome"/>
</dbReference>
<dbReference type="PANTHER" id="PTHR47371:SF3">
    <property type="entry name" value="PHOSPHOGLYCEROL TRANSFERASE I"/>
    <property type="match status" value="1"/>
</dbReference>
<keyword evidence="5 9" id="KW-0472">Membrane</keyword>
<dbReference type="SUPFAM" id="SSF53649">
    <property type="entry name" value="Alkaline phosphatase-like"/>
    <property type="match status" value="1"/>
</dbReference>
<feature type="transmembrane region" description="Helical" evidence="9">
    <location>
        <begin position="139"/>
        <end position="157"/>
    </location>
</feature>
<dbReference type="CDD" id="cd16015">
    <property type="entry name" value="LTA_synthase"/>
    <property type="match status" value="1"/>
</dbReference>
<keyword evidence="4 9" id="KW-1133">Transmembrane helix</keyword>
<proteinExistence type="predicted"/>
<feature type="transmembrane region" description="Helical" evidence="9">
    <location>
        <begin position="100"/>
        <end position="119"/>
    </location>
</feature>
<dbReference type="GO" id="GO:0005886">
    <property type="term" value="C:plasma membrane"/>
    <property type="evidence" value="ECO:0007669"/>
    <property type="project" value="UniProtKB-SubCell"/>
</dbReference>
<evidence type="ECO:0000256" key="6">
    <source>
        <dbReference type="PIRSR" id="PIRSR005091-1"/>
    </source>
</evidence>
<dbReference type="InterPro" id="IPR000917">
    <property type="entry name" value="Sulfatase_N"/>
</dbReference>
<evidence type="ECO:0000313" key="11">
    <source>
        <dbReference type="EMBL" id="AJC74279.1"/>
    </source>
</evidence>
<dbReference type="InterPro" id="IPR012160">
    <property type="entry name" value="LtaS-like"/>
</dbReference>
<organism evidence="11 12">
    <name type="scientific">Pseudothermotoga hypogea DSM 11164 = NBRC 106472</name>
    <dbReference type="NCBI Taxonomy" id="1123384"/>
    <lineage>
        <taxon>Bacteria</taxon>
        <taxon>Thermotogati</taxon>
        <taxon>Thermotogota</taxon>
        <taxon>Thermotogae</taxon>
        <taxon>Thermotogales</taxon>
        <taxon>Thermotogaceae</taxon>
        <taxon>Pseudothermotoga</taxon>
    </lineage>
</organism>
<feature type="transmembrane region" description="Helical" evidence="9">
    <location>
        <begin position="7"/>
        <end position="29"/>
    </location>
</feature>
<gene>
    <name evidence="11" type="ORF">AJ81_08965</name>
</gene>
<evidence type="ECO:0000259" key="10">
    <source>
        <dbReference type="Pfam" id="PF00884"/>
    </source>
</evidence>
<sequence length="600" mass="68723">MTKQSRYTLLLYVLINVKLFLFYLFTVGITRAQSYIVSILWCSMLWVIFITFIEKKQFVLYSVLSATFIVDYLYFQNFGTLPSIKQLLLLPQLPKVGSSIKYFLNPVSLSFVGDIPFLILLDRKFLKSLSDREKPSQKIVVVLVTLCLAFAFFPAFLQNLKPMQFFNRYGLVAYHLYDPVYLLAFEKQDFLAPPASTQSKPESNKKAFSAIAKDRNVIVIQFESLQNIFLQRSYDGQAITPNLNALLEKDSIYFSNYFQQTGTGNTADAEFVTLTSLHVPGNHPAYETYSDIELDGLIRLLKRAGYYTVAFHGNAESFWNRVQAYTHLGFDDFVSLEDLHQDEIVGMGLSDFSLYRQAVEVLKKLPQPFFAFVVTLSSHTPFILPQELKTLMLEPKHVNTLFGNYLQAINYADRAFGYFLQLLKESGLYEKSIIVVYGDHAGLYPFHKETKMLVSEWLNEEYDFLKALNVPLIVHVPGLGKSYEVKNVGGQVDFTPTILNMLGLKCDLELYVGKDLCNDESFVAFRHHLPDGSFFDGERLFVVSEEGTIRKSVGIDVKRNEPMPYYEFLDGYQRAIKQIEVSRHFLENLKSKGPGNLEAR</sequence>
<dbReference type="PaxDb" id="1123384-AJ81_08965"/>
<comment type="subcellular location">
    <subcellularLocation>
        <location evidence="1">Cell membrane</location>
        <topology evidence="1">Multi-pass membrane protein</topology>
    </subcellularLocation>
</comment>
<keyword evidence="3 9" id="KW-0812">Transmembrane</keyword>
<feature type="binding site" evidence="8">
    <location>
        <position position="440"/>
    </location>
    <ligand>
        <name>Mn(2+)</name>
        <dbReference type="ChEBI" id="CHEBI:29035"/>
    </ligand>
</feature>
<dbReference type="PANTHER" id="PTHR47371">
    <property type="entry name" value="LIPOTEICHOIC ACID SYNTHASE"/>
    <property type="match status" value="1"/>
</dbReference>
<evidence type="ECO:0000256" key="4">
    <source>
        <dbReference type="ARBA" id="ARBA00022989"/>
    </source>
</evidence>
<name>A0A0X1KSI3_9THEM</name>
<feature type="transmembrane region" description="Helical" evidence="9">
    <location>
        <begin position="35"/>
        <end position="53"/>
    </location>
</feature>
<reference evidence="11 12" key="1">
    <citation type="submission" date="2014-01" db="EMBL/GenBank/DDBJ databases">
        <title>Genome sequencing of Thermotog hypogea.</title>
        <authorList>
            <person name="Zhang X."/>
            <person name="Alvare G."/>
            <person name="Fristensky B."/>
            <person name="Chen L."/>
            <person name="Suen T."/>
            <person name="Chen Q."/>
            <person name="Ma K."/>
        </authorList>
    </citation>
    <scope>NUCLEOTIDE SEQUENCE [LARGE SCALE GENOMIC DNA]</scope>
    <source>
        <strain evidence="11 12">DSM 11164</strain>
    </source>
</reference>
<evidence type="ECO:0000256" key="2">
    <source>
        <dbReference type="ARBA" id="ARBA00022475"/>
    </source>
</evidence>
<dbReference type="Gene3D" id="3.30.1120.170">
    <property type="match status" value="1"/>
</dbReference>
<feature type="binding site" evidence="7">
    <location>
        <position position="379"/>
    </location>
    <ligand>
        <name>substrate</name>
    </ligand>
</feature>
<keyword evidence="7" id="KW-0479">Metal-binding</keyword>
<dbReference type="OrthoDB" id="5901192at2"/>
<evidence type="ECO:0000256" key="5">
    <source>
        <dbReference type="ARBA" id="ARBA00023136"/>
    </source>
</evidence>
<dbReference type="GO" id="GO:0046872">
    <property type="term" value="F:metal ion binding"/>
    <property type="evidence" value="ECO:0007669"/>
    <property type="project" value="UniProtKB-KW"/>
</dbReference>
<feature type="transmembrane region" description="Helical" evidence="9">
    <location>
        <begin position="58"/>
        <end position="75"/>
    </location>
</feature>
<dbReference type="InterPro" id="IPR017850">
    <property type="entry name" value="Alkaline_phosphatase_core_sf"/>
</dbReference>
<keyword evidence="12" id="KW-1185">Reference proteome</keyword>
<dbReference type="Pfam" id="PF00884">
    <property type="entry name" value="Sulfatase"/>
    <property type="match status" value="1"/>
</dbReference>
<keyword evidence="2" id="KW-1003">Cell membrane</keyword>
<protein>
    <submittedName>
        <fullName evidence="11">Sulfatase</fullName>
    </submittedName>
</protein>
<dbReference type="RefSeq" id="WP_031505313.1">
    <property type="nucleotide sequence ID" value="NC_022795.1"/>
</dbReference>
<feature type="domain" description="Sulfatase N-terminal" evidence="10">
    <location>
        <begin position="215"/>
        <end position="503"/>
    </location>
</feature>
<dbReference type="AlphaFoldDB" id="A0A0X1KSI3"/>
<dbReference type="InterPro" id="IPR050448">
    <property type="entry name" value="OpgB/LTA_synthase_biosynth"/>
</dbReference>
<evidence type="ECO:0000256" key="7">
    <source>
        <dbReference type="PIRSR" id="PIRSR005091-2"/>
    </source>
</evidence>
<accession>A0A0X1KSI3</accession>
<dbReference type="KEGG" id="phy:AJ81_08965"/>
<dbReference type="STRING" id="1123384.AJ81_08965"/>
<keyword evidence="7" id="KW-0464">Manganese</keyword>
<feature type="binding site" evidence="8">
    <location>
        <position position="266"/>
    </location>
    <ligand>
        <name>Mn(2+)</name>
        <dbReference type="ChEBI" id="CHEBI:29035"/>
    </ligand>
</feature>
<feature type="binding site" evidence="8">
    <location>
        <position position="439"/>
    </location>
    <ligand>
        <name>Mn(2+)</name>
        <dbReference type="ChEBI" id="CHEBI:29035"/>
    </ligand>
</feature>
<evidence type="ECO:0000256" key="8">
    <source>
        <dbReference type="PIRSR" id="PIRSR005091-3"/>
    </source>
</evidence>
<evidence type="ECO:0000256" key="3">
    <source>
        <dbReference type="ARBA" id="ARBA00022692"/>
    </source>
</evidence>
<dbReference type="EMBL" id="CP007141">
    <property type="protein sequence ID" value="AJC74279.1"/>
    <property type="molecule type" value="Genomic_DNA"/>
</dbReference>
<dbReference type="PIRSF" id="PIRSF005091">
    <property type="entry name" value="Mmb_sulf_HI1246"/>
    <property type="match status" value="1"/>
</dbReference>
<feature type="binding site" evidence="8">
    <location>
        <position position="223"/>
    </location>
    <ligand>
        <name>Mn(2+)</name>
        <dbReference type="ChEBI" id="CHEBI:29035"/>
    </ligand>
</feature>
<evidence type="ECO:0000256" key="9">
    <source>
        <dbReference type="SAM" id="Phobius"/>
    </source>
</evidence>
<evidence type="ECO:0000313" key="12">
    <source>
        <dbReference type="Proteomes" id="UP000077469"/>
    </source>
</evidence>
<dbReference type="PATRIC" id="fig|1123384.7.peg.1801"/>